<dbReference type="PANTHER" id="PTHR24148:SF64">
    <property type="entry name" value="HETEROKARYON INCOMPATIBILITY DOMAIN-CONTAINING PROTEIN"/>
    <property type="match status" value="1"/>
</dbReference>
<evidence type="ECO:0000313" key="2">
    <source>
        <dbReference type="Proteomes" id="UP001140510"/>
    </source>
</evidence>
<name>A0A9W9D9Y3_9PLEO</name>
<proteinExistence type="predicted"/>
<organism evidence="1 2">
    <name type="scientific">Didymella pomorum</name>
    <dbReference type="NCBI Taxonomy" id="749634"/>
    <lineage>
        <taxon>Eukaryota</taxon>
        <taxon>Fungi</taxon>
        <taxon>Dikarya</taxon>
        <taxon>Ascomycota</taxon>
        <taxon>Pezizomycotina</taxon>
        <taxon>Dothideomycetes</taxon>
        <taxon>Pleosporomycetidae</taxon>
        <taxon>Pleosporales</taxon>
        <taxon>Pleosporineae</taxon>
        <taxon>Didymellaceae</taxon>
        <taxon>Didymella</taxon>
    </lineage>
</organism>
<protein>
    <recommendedName>
        <fullName evidence="3">Heterokaryon incompatibility domain-containing protein</fullName>
    </recommendedName>
</protein>
<dbReference type="PANTHER" id="PTHR24148">
    <property type="entry name" value="ANKYRIN REPEAT DOMAIN-CONTAINING PROTEIN 39 HOMOLOG-RELATED"/>
    <property type="match status" value="1"/>
</dbReference>
<dbReference type="InterPro" id="IPR052895">
    <property type="entry name" value="HetReg/Transcr_Mod"/>
</dbReference>
<dbReference type="AlphaFoldDB" id="A0A9W9D9Y3"/>
<dbReference type="Proteomes" id="UP001140510">
    <property type="component" value="Unassembled WGS sequence"/>
</dbReference>
<comment type="caution">
    <text evidence="1">The sequence shown here is derived from an EMBL/GenBank/DDBJ whole genome shotgun (WGS) entry which is preliminary data.</text>
</comment>
<evidence type="ECO:0000313" key="1">
    <source>
        <dbReference type="EMBL" id="KAJ4410466.1"/>
    </source>
</evidence>
<keyword evidence="2" id="KW-1185">Reference proteome</keyword>
<dbReference type="OrthoDB" id="4476201at2759"/>
<evidence type="ECO:0008006" key="3">
    <source>
        <dbReference type="Google" id="ProtNLM"/>
    </source>
</evidence>
<dbReference type="EMBL" id="JAPEVA010000008">
    <property type="protein sequence ID" value="KAJ4410466.1"/>
    <property type="molecule type" value="Genomic_DNA"/>
</dbReference>
<dbReference type="Pfam" id="PF26639">
    <property type="entry name" value="Het-6_barrel"/>
    <property type="match status" value="1"/>
</dbReference>
<reference evidence="1" key="1">
    <citation type="submission" date="2022-10" db="EMBL/GenBank/DDBJ databases">
        <title>Tapping the CABI collections for fungal endophytes: first genome assemblies for Collariella, Neodidymelliopsis, Ascochyta clinopodiicola, Didymella pomorum, Didymosphaeria variabile, Neocosmospora piperis and Neocucurbitaria cava.</title>
        <authorList>
            <person name="Hill R."/>
        </authorList>
    </citation>
    <scope>NUCLEOTIDE SEQUENCE</scope>
    <source>
        <strain evidence="1">IMI 355091</strain>
    </source>
</reference>
<gene>
    <name evidence="1" type="ORF">N0V91_001952</name>
</gene>
<sequence length="541" mass="62062">MNRIYGKADRVLAWLGLTFTPESQAFIPRAIELLPLLIREFARSRQPNSGMKLTPNFKVDRQLGYLGREGWEAIIHLIRNSYFRRVWMVQEIALAKEITFLCGDYEIESHLMEKAVFDSWHITRWTLIDLTNGMPMRVTVEYHDDSTVFFVRDMINYDGHEGNGHKTIRIANLLDEQACSAPQDRVLGILGMVEEEFGNASEDLHTHSSIADLYTRFSTMLFEASGLTDVHWWYYMSMAFRKNRIEGLPSWVPDLHHNRTEDKRHVFDSMMFMRGSSDPPWKASSKPRKAAHGPRPGEIVLRGKLVDHVMHVYPEVPYSFPDRTDPPGTTGMKWLSAVTAVIQWERSLSVAVLQPGTLSPTDHRPAHPPLSADVYWRALLADLTADLNTGTQLTHDTWREFQEQGQRFLAVVPKLKSLKSETGIDPWDLPSWTDSEEERETMRCFRDSKHPVAVFMVKLSFTLDHQMVGTREGRFGFTCTGARLGDVVCVFNNSVSPFVIRKVDEMDDRTRWRFVGDAYVDGLMYGEADALAVEEENVLLM</sequence>
<accession>A0A9W9D9Y3</accession>